<dbReference type="PANTHER" id="PTHR30605">
    <property type="entry name" value="ANHYDRO-N-ACETYLMURAMIC ACID KINASE"/>
    <property type="match status" value="1"/>
</dbReference>
<dbReference type="OrthoDB" id="5427593at2759"/>
<dbReference type="GO" id="GO:0009254">
    <property type="term" value="P:peptidoglycan turnover"/>
    <property type="evidence" value="ECO:0007669"/>
    <property type="project" value="InterPro"/>
</dbReference>
<dbReference type="InterPro" id="IPR005338">
    <property type="entry name" value="Anhydro_N_Ac-Mur_kinase"/>
</dbReference>
<dbReference type="GO" id="GO:0006040">
    <property type="term" value="P:amino sugar metabolic process"/>
    <property type="evidence" value="ECO:0007669"/>
    <property type="project" value="InterPro"/>
</dbReference>
<keyword evidence="2" id="KW-1185">Reference proteome</keyword>
<accession>A0A1J7JHH6</accession>
<dbReference type="Pfam" id="PF03702">
    <property type="entry name" value="AnmK"/>
    <property type="match status" value="1"/>
</dbReference>
<dbReference type="SUPFAM" id="SSF53067">
    <property type="entry name" value="Actin-like ATPase domain"/>
    <property type="match status" value="1"/>
</dbReference>
<dbReference type="GO" id="GO:0016773">
    <property type="term" value="F:phosphotransferase activity, alcohol group as acceptor"/>
    <property type="evidence" value="ECO:0007669"/>
    <property type="project" value="InterPro"/>
</dbReference>
<dbReference type="EMBL" id="KV875098">
    <property type="protein sequence ID" value="OIW28740.1"/>
    <property type="molecule type" value="Genomic_DNA"/>
</dbReference>
<reference evidence="1 2" key="1">
    <citation type="submission" date="2016-10" db="EMBL/GenBank/DDBJ databases">
        <title>Draft genome sequence of Coniochaeta ligniaria NRRL30616, a lignocellulolytic fungus for bioabatement of inhibitors in plant biomass hydrolysates.</title>
        <authorList>
            <consortium name="DOE Joint Genome Institute"/>
            <person name="Jimenez D.J."/>
            <person name="Hector R.E."/>
            <person name="Riley R."/>
            <person name="Sun H."/>
            <person name="Grigoriev I.V."/>
            <person name="Van Elsas J.D."/>
            <person name="Nichols N.N."/>
        </authorList>
    </citation>
    <scope>NUCLEOTIDE SEQUENCE [LARGE SCALE GENOMIC DNA]</scope>
    <source>
        <strain evidence="1 2">NRRL 30616</strain>
    </source>
</reference>
<dbReference type="PANTHER" id="PTHR30605:SF0">
    <property type="entry name" value="ANHYDRO-N-ACETYLMURAMIC ACID KINASE"/>
    <property type="match status" value="1"/>
</dbReference>
<dbReference type="InParanoid" id="A0A1J7JHH6"/>
<dbReference type="STRING" id="1408157.A0A1J7JHH6"/>
<dbReference type="InterPro" id="IPR043129">
    <property type="entry name" value="ATPase_NBD"/>
</dbReference>
<dbReference type="Proteomes" id="UP000182658">
    <property type="component" value="Unassembled WGS sequence"/>
</dbReference>
<protein>
    <submittedName>
        <fullName evidence="1">UPF0075-domain-containing protein</fullName>
    </submittedName>
</protein>
<gene>
    <name evidence="1" type="ORF">CONLIGDRAFT_632962</name>
</gene>
<dbReference type="Gene3D" id="3.30.420.40">
    <property type="match status" value="2"/>
</dbReference>
<dbReference type="GO" id="GO:0005524">
    <property type="term" value="F:ATP binding"/>
    <property type="evidence" value="ECO:0007669"/>
    <property type="project" value="InterPro"/>
</dbReference>
<evidence type="ECO:0000313" key="2">
    <source>
        <dbReference type="Proteomes" id="UP000182658"/>
    </source>
</evidence>
<evidence type="ECO:0000313" key="1">
    <source>
        <dbReference type="EMBL" id="OIW28740.1"/>
    </source>
</evidence>
<sequence>MTQLKSHSGGAVSTNGAGAGVRDGQALDITVLGLNSGTSMDGIDLALCRFRQQTPSDPVNFELLKYGEIPLDQSIKKRVMNMILHNKTSPEELSEVNVQLGETFSAAVKQFASENNVSLDSIDAIGSHGQTIWLLSMPEEGQIKSALTMAEGCILAERTGITSVTDFRISDQAAGRQGAPLIAFFDALVLHHPTKLRACQNIGGIANVCFIPPDSEGGVDACYDFDTGPGNVYIDAAVRYYTNGEQEYDKDGVMGKRGKVDQEIVDEFLQLEYFSRAPPKTTGREDFRDTLAFKIIEQGKAKGLSPDDVVATLTRITAQSIVQHYQRFAPRQDIDEIFMCGGGSYNPNITDYIQQSYPKAKIILLDEAGIPAGAKEAITFAWQGMEAVVGRSILVPARVETSREYVLGKISPGKNFREVLRRGTAFGGSTGHLSPVKDMVNWVDGKVFDNKW</sequence>
<proteinExistence type="predicted"/>
<dbReference type="AlphaFoldDB" id="A0A1J7JHH6"/>
<organism evidence="1 2">
    <name type="scientific">Coniochaeta ligniaria NRRL 30616</name>
    <dbReference type="NCBI Taxonomy" id="1408157"/>
    <lineage>
        <taxon>Eukaryota</taxon>
        <taxon>Fungi</taxon>
        <taxon>Dikarya</taxon>
        <taxon>Ascomycota</taxon>
        <taxon>Pezizomycotina</taxon>
        <taxon>Sordariomycetes</taxon>
        <taxon>Sordariomycetidae</taxon>
        <taxon>Coniochaetales</taxon>
        <taxon>Coniochaetaceae</taxon>
        <taxon>Coniochaeta</taxon>
    </lineage>
</organism>
<name>A0A1J7JHH6_9PEZI</name>
<dbReference type="CDD" id="cd24051">
    <property type="entry name" value="ASKHA_NBD_LGK"/>
    <property type="match status" value="1"/>
</dbReference>